<dbReference type="SMART" id="SM01110">
    <property type="entry name" value="Cutinase"/>
    <property type="match status" value="1"/>
</dbReference>
<dbReference type="PANTHER" id="PTHR33630:SF9">
    <property type="entry name" value="CUTINASE 4"/>
    <property type="match status" value="1"/>
</dbReference>
<dbReference type="PANTHER" id="PTHR33630">
    <property type="entry name" value="CUTINASE RV1984C-RELATED-RELATED"/>
    <property type="match status" value="1"/>
</dbReference>
<evidence type="ECO:0000256" key="5">
    <source>
        <dbReference type="SAM" id="SignalP"/>
    </source>
</evidence>
<name>A0A5Q6RJP5_9ACTN</name>
<evidence type="ECO:0000256" key="2">
    <source>
        <dbReference type="ARBA" id="ARBA00022487"/>
    </source>
</evidence>
<dbReference type="Gene3D" id="3.40.50.1820">
    <property type="entry name" value="alpha/beta hydrolase"/>
    <property type="match status" value="1"/>
</dbReference>
<dbReference type="Pfam" id="PF01083">
    <property type="entry name" value="Cutinase"/>
    <property type="match status" value="1"/>
</dbReference>
<feature type="chain" id="PRO_5038743318" evidence="5">
    <location>
        <begin position="27"/>
        <end position="239"/>
    </location>
</feature>
<dbReference type="Proteomes" id="UP000307768">
    <property type="component" value="Unassembled WGS sequence"/>
</dbReference>
<dbReference type="PROSITE" id="PS51318">
    <property type="entry name" value="TAT"/>
    <property type="match status" value="1"/>
</dbReference>
<protein>
    <submittedName>
        <fullName evidence="6">Cutinase family protein</fullName>
    </submittedName>
</protein>
<dbReference type="SUPFAM" id="SSF53474">
    <property type="entry name" value="alpha/beta-Hydrolases"/>
    <property type="match status" value="1"/>
</dbReference>
<evidence type="ECO:0000256" key="4">
    <source>
        <dbReference type="ARBA" id="ARBA00023157"/>
    </source>
</evidence>
<keyword evidence="2" id="KW-0719">Serine esterase</keyword>
<dbReference type="InterPro" id="IPR029058">
    <property type="entry name" value="AB_hydrolase_fold"/>
</dbReference>
<reference evidence="6 7" key="1">
    <citation type="submission" date="2019-09" db="EMBL/GenBank/DDBJ databases">
        <title>Mumia zhuanghuii sp. nov. isolated from the intestinal contents of plateau pika (Ochotona curzoniae) in the Qinghai-Tibet plateau of China.</title>
        <authorList>
            <person name="Tian Z."/>
        </authorList>
    </citation>
    <scope>NUCLEOTIDE SEQUENCE [LARGE SCALE GENOMIC DNA]</scope>
    <source>
        <strain evidence="7">350</strain>
    </source>
</reference>
<dbReference type="OrthoDB" id="3690529at2"/>
<evidence type="ECO:0000313" key="7">
    <source>
        <dbReference type="Proteomes" id="UP000307768"/>
    </source>
</evidence>
<sequence length="239" mass="24472">MIGSRNVRRTLVGAATATLMAAGTVAATAPASAVTCKPFTFIGVRGTEDGQQASMGTRLPTAQLAFTQKKGAANVQSDYVSYPASFNYLASMSSGRTALKAKITAYVNGCPSTKIALVGYSQGAHIVGDVVVGLSSTQLSRLQGIGLIGDPMFNSALRGKVSNNSASRGGVWGKRSSWPAGLFVYNVCNTGDLICANDGTNAVASAGVAPHQYYTTTTYSPVAGTTGAYAIGLHVATRS</sequence>
<accession>A0A5Q6RJP5</accession>
<keyword evidence="5" id="KW-0732">Signal</keyword>
<keyword evidence="3" id="KW-0378">Hydrolase</keyword>
<evidence type="ECO:0000256" key="3">
    <source>
        <dbReference type="ARBA" id="ARBA00022801"/>
    </source>
</evidence>
<dbReference type="RefSeq" id="WP_149771469.1">
    <property type="nucleotide sequence ID" value="NZ_VDFQ02000007.1"/>
</dbReference>
<comment type="similarity">
    <text evidence="1">Belongs to the cutinase family.</text>
</comment>
<comment type="caution">
    <text evidence="6">The sequence shown here is derived from an EMBL/GenBank/DDBJ whole genome shotgun (WGS) entry which is preliminary data.</text>
</comment>
<feature type="signal peptide" evidence="5">
    <location>
        <begin position="1"/>
        <end position="26"/>
    </location>
</feature>
<proteinExistence type="inferred from homology"/>
<dbReference type="GO" id="GO:0052689">
    <property type="term" value="F:carboxylic ester hydrolase activity"/>
    <property type="evidence" value="ECO:0007669"/>
    <property type="project" value="UniProtKB-KW"/>
</dbReference>
<dbReference type="EMBL" id="VDFQ02000007">
    <property type="protein sequence ID" value="KAA1418180.1"/>
    <property type="molecule type" value="Genomic_DNA"/>
</dbReference>
<evidence type="ECO:0000313" key="6">
    <source>
        <dbReference type="EMBL" id="KAA1418180.1"/>
    </source>
</evidence>
<keyword evidence="4" id="KW-1015">Disulfide bond</keyword>
<gene>
    <name evidence="6" type="ORF">FE697_020300</name>
</gene>
<evidence type="ECO:0000256" key="1">
    <source>
        <dbReference type="ARBA" id="ARBA00007534"/>
    </source>
</evidence>
<organism evidence="6 7">
    <name type="scientific">Mumia zhuanghuii</name>
    <dbReference type="NCBI Taxonomy" id="2585211"/>
    <lineage>
        <taxon>Bacteria</taxon>
        <taxon>Bacillati</taxon>
        <taxon>Actinomycetota</taxon>
        <taxon>Actinomycetes</taxon>
        <taxon>Propionibacteriales</taxon>
        <taxon>Nocardioidaceae</taxon>
        <taxon>Mumia</taxon>
    </lineage>
</organism>
<dbReference type="InterPro" id="IPR000675">
    <property type="entry name" value="Cutinase/axe"/>
</dbReference>
<dbReference type="AlphaFoldDB" id="A0A5Q6RJP5"/>
<dbReference type="InterPro" id="IPR006311">
    <property type="entry name" value="TAT_signal"/>
</dbReference>